<evidence type="ECO:0000313" key="4">
    <source>
        <dbReference type="EMBL" id="USQ15460.1"/>
    </source>
</evidence>
<dbReference type="InterPro" id="IPR016039">
    <property type="entry name" value="Thiolase-like"/>
</dbReference>
<evidence type="ECO:0000313" key="5">
    <source>
        <dbReference type="Proteomes" id="UP001057474"/>
    </source>
</evidence>
<keyword evidence="5" id="KW-1185">Reference proteome</keyword>
<reference evidence="4" key="1">
    <citation type="submission" date="2021-03" db="EMBL/GenBank/DDBJ databases">
        <title>Legionella lytica PCM 2298.</title>
        <authorList>
            <person name="Koper P."/>
        </authorList>
    </citation>
    <scope>NUCLEOTIDE SEQUENCE</scope>
    <source>
        <strain evidence="4">PCM 2298</strain>
        <plasmid evidence="4">pLlyPCM2298_1</plasmid>
    </source>
</reference>
<keyword evidence="4" id="KW-0614">Plasmid</keyword>
<keyword evidence="2" id="KW-0808">Transferase</keyword>
<evidence type="ECO:0000259" key="3">
    <source>
        <dbReference type="Pfam" id="PF02797"/>
    </source>
</evidence>
<name>A0ABY4YCX7_9GAMM</name>
<dbReference type="Gene3D" id="3.40.47.10">
    <property type="match status" value="2"/>
</dbReference>
<dbReference type="SUPFAM" id="SSF53901">
    <property type="entry name" value="Thiolase-like"/>
    <property type="match status" value="1"/>
</dbReference>
<geneLocation type="plasmid" evidence="4 5">
    <name>pLlyPCM2298_1</name>
</geneLocation>
<dbReference type="EMBL" id="CP071528">
    <property type="protein sequence ID" value="USQ15460.1"/>
    <property type="molecule type" value="Genomic_DNA"/>
</dbReference>
<dbReference type="Proteomes" id="UP001057474">
    <property type="component" value="Plasmid pLlyPCM2298_1"/>
</dbReference>
<gene>
    <name evidence="4" type="ORF">J2N86_14560</name>
</gene>
<accession>A0ABY4YCX7</accession>
<comment type="similarity">
    <text evidence="1">Belongs to the thiolase-like superfamily. Chalcone/stilbene synthases family.</text>
</comment>
<dbReference type="PANTHER" id="PTHR11877:SF46">
    <property type="entry name" value="TYPE III POLYKETIDE SYNTHASE A"/>
    <property type="match status" value="1"/>
</dbReference>
<feature type="domain" description="Chalcone/stilbene synthase C-terminal" evidence="3">
    <location>
        <begin position="297"/>
        <end position="357"/>
    </location>
</feature>
<organism evidence="4 5">
    <name type="scientific">Legionella lytica</name>
    <dbReference type="NCBI Taxonomy" id="96232"/>
    <lineage>
        <taxon>Bacteria</taxon>
        <taxon>Pseudomonadati</taxon>
        <taxon>Pseudomonadota</taxon>
        <taxon>Gammaproteobacteria</taxon>
        <taxon>Legionellales</taxon>
        <taxon>Legionellaceae</taxon>
        <taxon>Legionella</taxon>
    </lineage>
</organism>
<proteinExistence type="inferred from homology"/>
<protein>
    <recommendedName>
        <fullName evidence="3">Chalcone/stilbene synthase C-terminal domain-containing protein</fullName>
    </recommendedName>
</protein>
<evidence type="ECO:0000256" key="1">
    <source>
        <dbReference type="ARBA" id="ARBA00005531"/>
    </source>
</evidence>
<dbReference type="Pfam" id="PF02797">
    <property type="entry name" value="Chal_sti_synt_C"/>
    <property type="match status" value="1"/>
</dbReference>
<dbReference type="InterPro" id="IPR012328">
    <property type="entry name" value="Chalcone/stilbene_synt_C"/>
</dbReference>
<sequence length="382" mass="42733">MNINEIETYFPGKSYSTSELEKLLSQQDDKLSEAMVKLGGKHFVDEIKSTDHFFENLGVNYRNILCNPEAPMDWWMEHSGTDIIALQGAIAYEKLMINQEPLREMDRLILVANVTDTPAPHIGYTVISHLQKRHEQFVCPSVIALIGEGCSGFISGLREAELYLNKYPQARVVVLTVEMMATPLLNPWLQDELIAYSKTVPAEQMASASCKLLGLAIQRYLFGEGCAAALCSNEPKGLNFHHFHKWSNLDPDDIHLLEIIGTHTKVPPHLPPFGFFYQQPHKLVTRLYQKYLPKVSTVLSQITLSDYNMAIHTGSSKILDNIKQTLDLTESQVSPSRSVLNNYGNMNATTGATILANLLATSPYKPTLALFFGLGFALQLAY</sequence>
<dbReference type="PANTHER" id="PTHR11877">
    <property type="entry name" value="HYDROXYMETHYLGLUTARYL-COA SYNTHASE"/>
    <property type="match status" value="1"/>
</dbReference>
<evidence type="ECO:0000256" key="2">
    <source>
        <dbReference type="ARBA" id="ARBA00022679"/>
    </source>
</evidence>
<dbReference type="RefSeq" id="WP_252582713.1">
    <property type="nucleotide sequence ID" value="NZ_CP071528.1"/>
</dbReference>
<dbReference type="InterPro" id="IPR011141">
    <property type="entry name" value="Polyketide_synthase_type-III"/>
</dbReference>